<organism evidence="1 2">
    <name type="scientific">Nitrosococcus oceani C-27</name>
    <dbReference type="NCBI Taxonomy" id="314279"/>
    <lineage>
        <taxon>Bacteria</taxon>
        <taxon>Pseudomonadati</taxon>
        <taxon>Pseudomonadota</taxon>
        <taxon>Gammaproteobacteria</taxon>
        <taxon>Chromatiales</taxon>
        <taxon>Chromatiaceae</taxon>
        <taxon>Nitrosococcus</taxon>
    </lineage>
</organism>
<evidence type="ECO:0000313" key="2">
    <source>
        <dbReference type="Proteomes" id="UP000028839"/>
    </source>
</evidence>
<dbReference type="Proteomes" id="UP000028839">
    <property type="component" value="Unassembled WGS sequence"/>
</dbReference>
<reference evidence="1 2" key="1">
    <citation type="submission" date="2014-07" db="EMBL/GenBank/DDBJ databases">
        <title>Comparative analysis of Nitrosococcus oceani genome inventories of strains from Pacific and Atlantic gyres.</title>
        <authorList>
            <person name="Lim C.K."/>
            <person name="Wang L."/>
            <person name="Sayavedra-Soto L.A."/>
            <person name="Klotz M.G."/>
        </authorList>
    </citation>
    <scope>NUCLEOTIDE SEQUENCE [LARGE SCALE GENOMIC DNA]</scope>
    <source>
        <strain evidence="1 2">C-27</strain>
    </source>
</reference>
<name>A0A0E2Z289_9GAMM</name>
<gene>
    <name evidence="1" type="ORF">IB75_07490</name>
</gene>
<dbReference type="EMBL" id="JPGN01000043">
    <property type="protein sequence ID" value="KFI19649.1"/>
    <property type="molecule type" value="Genomic_DNA"/>
</dbReference>
<proteinExistence type="predicted"/>
<sequence>MDRIIWSAVDESGNYATISGVIPGLMAPARRWVKLSRIQPVAKAAGMRGISEARQKRYADCVYIRTQQRK</sequence>
<dbReference type="HOGENOM" id="CLU_2753786_0_0_6"/>
<dbReference type="AlphaFoldDB" id="A0A0E2Z289"/>
<evidence type="ECO:0000313" key="1">
    <source>
        <dbReference type="EMBL" id="KFI19649.1"/>
    </source>
</evidence>
<dbReference type="OrthoDB" id="9808135at2"/>
<protein>
    <submittedName>
        <fullName evidence="1">Uncharacterized protein</fullName>
    </submittedName>
</protein>
<accession>A0A0E2Z289</accession>
<comment type="caution">
    <text evidence="1">The sequence shown here is derived from an EMBL/GenBank/DDBJ whole genome shotgun (WGS) entry which is preliminary data.</text>
</comment>